<dbReference type="EMBL" id="SRZB01000027">
    <property type="protein sequence ID" value="TGX97679.1"/>
    <property type="molecule type" value="Genomic_DNA"/>
</dbReference>
<comment type="caution">
    <text evidence="1">The sequence shown here is derived from an EMBL/GenBank/DDBJ whole genome shotgun (WGS) entry which is preliminary data.</text>
</comment>
<evidence type="ECO:0000313" key="2">
    <source>
        <dbReference type="Proteomes" id="UP000307720"/>
    </source>
</evidence>
<proteinExistence type="predicted"/>
<reference evidence="1" key="1">
    <citation type="submission" date="2019-04" db="EMBL/GenBank/DDBJ databases">
        <title>Microbes associate with the intestines of laboratory mice.</title>
        <authorList>
            <person name="Navarre W."/>
            <person name="Wong E."/>
            <person name="Huang K."/>
            <person name="Tropini C."/>
            <person name="Ng K."/>
            <person name="Yu B."/>
        </authorList>
    </citation>
    <scope>NUCLEOTIDE SEQUENCE</scope>
    <source>
        <strain evidence="1">NM72_1-8</strain>
    </source>
</reference>
<keyword evidence="2" id="KW-1185">Reference proteome</keyword>
<sequence>MGMAVISERLIKAREFIGHNRKSFAEMLNIPYRTITNYENGSREPGSDYILKVADVCGCTTDWLLGLSDNPRSNSSYSALVVQENDPLLKTLCVNYEGLNAEGREKLVDYSDDLIQSNKYKKFVSSGILQKKRK</sequence>
<evidence type="ECO:0000313" key="1">
    <source>
        <dbReference type="EMBL" id="TGX97679.1"/>
    </source>
</evidence>
<gene>
    <name evidence="1" type="ORF">E5357_11450</name>
</gene>
<protein>
    <submittedName>
        <fullName evidence="1">XRE family transcriptional regulator</fullName>
    </submittedName>
</protein>
<name>A0AC61QXF3_9FIRM</name>
<accession>A0AC61QXF3</accession>
<organism evidence="1 2">
    <name type="scientific">Hominisplanchenecus murintestinalis</name>
    <dbReference type="NCBI Taxonomy" id="2941517"/>
    <lineage>
        <taxon>Bacteria</taxon>
        <taxon>Bacillati</taxon>
        <taxon>Bacillota</taxon>
        <taxon>Clostridia</taxon>
        <taxon>Lachnospirales</taxon>
        <taxon>Lachnospiraceae</taxon>
        <taxon>Hominisplanchenecus</taxon>
    </lineage>
</organism>
<dbReference type="Proteomes" id="UP000307720">
    <property type="component" value="Unassembled WGS sequence"/>
</dbReference>